<dbReference type="InterPro" id="IPR025520">
    <property type="entry name" value="DUF4408"/>
</dbReference>
<dbReference type="AlphaFoldDB" id="A0AAV9C0H6"/>
<dbReference type="EMBL" id="JAUJYO010000022">
    <property type="protein sequence ID" value="KAK1282595.1"/>
    <property type="molecule type" value="Genomic_DNA"/>
</dbReference>
<organism evidence="4 5">
    <name type="scientific">Acorus calamus</name>
    <name type="common">Sweet flag</name>
    <dbReference type="NCBI Taxonomy" id="4465"/>
    <lineage>
        <taxon>Eukaryota</taxon>
        <taxon>Viridiplantae</taxon>
        <taxon>Streptophyta</taxon>
        <taxon>Embryophyta</taxon>
        <taxon>Tracheophyta</taxon>
        <taxon>Spermatophyta</taxon>
        <taxon>Magnoliopsida</taxon>
        <taxon>Liliopsida</taxon>
        <taxon>Acoraceae</taxon>
        <taxon>Acorus</taxon>
    </lineage>
</organism>
<reference evidence="4" key="2">
    <citation type="submission" date="2023-06" db="EMBL/GenBank/DDBJ databases">
        <authorList>
            <person name="Ma L."/>
            <person name="Liu K.-W."/>
            <person name="Li Z."/>
            <person name="Hsiao Y.-Y."/>
            <person name="Qi Y."/>
            <person name="Fu T."/>
            <person name="Tang G."/>
            <person name="Zhang D."/>
            <person name="Sun W.-H."/>
            <person name="Liu D.-K."/>
            <person name="Li Y."/>
            <person name="Chen G.-Z."/>
            <person name="Liu X.-D."/>
            <person name="Liao X.-Y."/>
            <person name="Jiang Y.-T."/>
            <person name="Yu X."/>
            <person name="Hao Y."/>
            <person name="Huang J."/>
            <person name="Zhao X.-W."/>
            <person name="Ke S."/>
            <person name="Chen Y.-Y."/>
            <person name="Wu W.-L."/>
            <person name="Hsu J.-L."/>
            <person name="Lin Y.-F."/>
            <person name="Huang M.-D."/>
            <person name="Li C.-Y."/>
            <person name="Huang L."/>
            <person name="Wang Z.-W."/>
            <person name="Zhao X."/>
            <person name="Zhong W.-Y."/>
            <person name="Peng D.-H."/>
            <person name="Ahmad S."/>
            <person name="Lan S."/>
            <person name="Zhang J.-S."/>
            <person name="Tsai W.-C."/>
            <person name="Van De Peer Y."/>
            <person name="Liu Z.-J."/>
        </authorList>
    </citation>
    <scope>NUCLEOTIDE SEQUENCE</scope>
    <source>
        <strain evidence="4">CP</strain>
        <tissue evidence="4">Leaves</tissue>
    </source>
</reference>
<evidence type="ECO:0000259" key="3">
    <source>
        <dbReference type="Pfam" id="PF14364"/>
    </source>
</evidence>
<keyword evidence="5" id="KW-1185">Reference proteome</keyword>
<gene>
    <name evidence="4" type="ORF">QJS10_CPB22g00514</name>
</gene>
<feature type="transmembrane region" description="Helical" evidence="2">
    <location>
        <begin position="52"/>
        <end position="74"/>
    </location>
</feature>
<accession>A0AAV9C0H6</accession>
<dbReference type="Proteomes" id="UP001180020">
    <property type="component" value="Unassembled WGS sequence"/>
</dbReference>
<sequence length="209" mass="24322">MKRYKKHHKDHQNLLKTLITHTIVAVLLGLFLSSPLWIPKLLSSIDLLVKNIGAFVFRPGCLFVLCNAIIIFLVRDSRHGGPPDIYDEYLEHNKGLKRVYLTTTTTTNNNNNNNEVVEVEEEREEEAHVVEEKIEAHAVEEKIEEIEEEEEEEEEEEGEEEVYEEEDMEGEEEVVMGMSTEELNRKVEEFIARVNMQRRREAQLLLCSG</sequence>
<evidence type="ECO:0000256" key="2">
    <source>
        <dbReference type="SAM" id="Phobius"/>
    </source>
</evidence>
<evidence type="ECO:0000313" key="4">
    <source>
        <dbReference type="EMBL" id="KAK1282595.1"/>
    </source>
</evidence>
<dbReference type="PANTHER" id="PTHR35762:SF2">
    <property type="entry name" value="TRANSMEMBRANE PROTEIN"/>
    <property type="match status" value="1"/>
</dbReference>
<dbReference type="Pfam" id="PF14364">
    <property type="entry name" value="DUF4408"/>
    <property type="match status" value="1"/>
</dbReference>
<reference evidence="4" key="1">
    <citation type="journal article" date="2023" name="Nat. Commun.">
        <title>Diploid and tetraploid genomes of Acorus and the evolution of monocots.</title>
        <authorList>
            <person name="Ma L."/>
            <person name="Liu K.W."/>
            <person name="Li Z."/>
            <person name="Hsiao Y.Y."/>
            <person name="Qi Y."/>
            <person name="Fu T."/>
            <person name="Tang G.D."/>
            <person name="Zhang D."/>
            <person name="Sun W.H."/>
            <person name="Liu D.K."/>
            <person name="Li Y."/>
            <person name="Chen G.Z."/>
            <person name="Liu X.D."/>
            <person name="Liao X.Y."/>
            <person name="Jiang Y.T."/>
            <person name="Yu X."/>
            <person name="Hao Y."/>
            <person name="Huang J."/>
            <person name="Zhao X.W."/>
            <person name="Ke S."/>
            <person name="Chen Y.Y."/>
            <person name="Wu W.L."/>
            <person name="Hsu J.L."/>
            <person name="Lin Y.F."/>
            <person name="Huang M.D."/>
            <person name="Li C.Y."/>
            <person name="Huang L."/>
            <person name="Wang Z.W."/>
            <person name="Zhao X."/>
            <person name="Zhong W.Y."/>
            <person name="Peng D.H."/>
            <person name="Ahmad S."/>
            <person name="Lan S."/>
            <person name="Zhang J.S."/>
            <person name="Tsai W.C."/>
            <person name="Van de Peer Y."/>
            <person name="Liu Z.J."/>
        </authorList>
    </citation>
    <scope>NUCLEOTIDE SEQUENCE</scope>
    <source>
        <strain evidence="4">CP</strain>
    </source>
</reference>
<keyword evidence="2" id="KW-1133">Transmembrane helix</keyword>
<name>A0AAV9C0H6_ACOCL</name>
<keyword evidence="2" id="KW-0812">Transmembrane</keyword>
<comment type="caution">
    <text evidence="4">The sequence shown here is derived from an EMBL/GenBank/DDBJ whole genome shotgun (WGS) entry which is preliminary data.</text>
</comment>
<evidence type="ECO:0000256" key="1">
    <source>
        <dbReference type="SAM" id="MobiDB-lite"/>
    </source>
</evidence>
<protein>
    <recommendedName>
        <fullName evidence="3">DUF4408 domain-containing protein</fullName>
    </recommendedName>
</protein>
<feature type="region of interest" description="Disordered" evidence="1">
    <location>
        <begin position="144"/>
        <end position="173"/>
    </location>
</feature>
<dbReference type="PANTHER" id="PTHR35762">
    <property type="entry name" value="TRANSMEMBRANE PROTEIN"/>
    <property type="match status" value="1"/>
</dbReference>
<feature type="transmembrane region" description="Helical" evidence="2">
    <location>
        <begin position="12"/>
        <end position="32"/>
    </location>
</feature>
<feature type="domain" description="DUF4408" evidence="3">
    <location>
        <begin position="55"/>
        <end position="78"/>
    </location>
</feature>
<proteinExistence type="predicted"/>
<evidence type="ECO:0000313" key="5">
    <source>
        <dbReference type="Proteomes" id="UP001180020"/>
    </source>
</evidence>
<keyword evidence="2" id="KW-0472">Membrane</keyword>